<dbReference type="EMBL" id="SIZV01000013">
    <property type="protein sequence ID" value="TBR52650.1"/>
    <property type="molecule type" value="Genomic_DNA"/>
</dbReference>
<feature type="domain" description="HPr" evidence="6">
    <location>
        <begin position="6"/>
        <end position="95"/>
    </location>
</feature>
<dbReference type="Pfam" id="PF00381">
    <property type="entry name" value="PTS-HPr"/>
    <property type="match status" value="1"/>
</dbReference>
<keyword evidence="4" id="KW-0808">Transferase</keyword>
<accession>A0A7U8WEE7</accession>
<evidence type="ECO:0000259" key="6">
    <source>
        <dbReference type="PROSITE" id="PS51350"/>
    </source>
</evidence>
<reference evidence="7 8" key="1">
    <citation type="submission" date="2019-02" db="EMBL/GenBank/DDBJ databases">
        <title>Draft genome sequence of Escherichia albertii strain Mex-12/320a, isolated from an infant with diarrhea, harboring virulence genes associated with diarrheagenic strains of enteropathogenic E. coli.</title>
        <authorList>
            <person name="Maldonado-Puga S."/>
            <person name="Meza-Segura M."/>
            <person name="Zaidi M.B."/>
            <person name="Estrada-Garcia T."/>
        </authorList>
    </citation>
    <scope>NUCLEOTIDE SEQUENCE [LARGE SCALE GENOMIC DNA]</scope>
    <source>
        <strain evidence="7 8">Mex-12/320a</strain>
    </source>
</reference>
<keyword evidence="3" id="KW-0762">Sugar transport</keyword>
<evidence type="ECO:0000256" key="3">
    <source>
        <dbReference type="ARBA" id="ARBA00022597"/>
    </source>
</evidence>
<dbReference type="PROSITE" id="PS00369">
    <property type="entry name" value="PTS_HPR_HIS"/>
    <property type="match status" value="1"/>
</dbReference>
<evidence type="ECO:0000313" key="7">
    <source>
        <dbReference type="EMBL" id="TBR52650.1"/>
    </source>
</evidence>
<dbReference type="AlphaFoldDB" id="A0A7U8WEE7"/>
<comment type="caution">
    <text evidence="7">The sequence shown here is derived from an EMBL/GenBank/DDBJ whole genome shotgun (WGS) entry which is preliminary data.</text>
</comment>
<dbReference type="InterPro" id="IPR050893">
    <property type="entry name" value="Sugar_PTS"/>
</dbReference>
<evidence type="ECO:0000256" key="4">
    <source>
        <dbReference type="ARBA" id="ARBA00022679"/>
    </source>
</evidence>
<dbReference type="InterPro" id="IPR035895">
    <property type="entry name" value="HPr-like_sf"/>
</dbReference>
<name>A0A7U8WEE7_ESCAL</name>
<dbReference type="PRINTS" id="PR00107">
    <property type="entry name" value="PHOSPHOCPHPR"/>
</dbReference>
<proteinExistence type="predicted"/>
<dbReference type="Proteomes" id="UP000292187">
    <property type="component" value="Unassembled WGS sequence"/>
</dbReference>
<dbReference type="SUPFAM" id="SSF55594">
    <property type="entry name" value="HPr-like"/>
    <property type="match status" value="1"/>
</dbReference>
<dbReference type="Gene3D" id="3.30.1340.10">
    <property type="entry name" value="HPr-like"/>
    <property type="match status" value="1"/>
</dbReference>
<dbReference type="PANTHER" id="PTHR30181:SF2">
    <property type="entry name" value="PTS SYSTEM MANNITOL-SPECIFIC EIICBA COMPONENT"/>
    <property type="match status" value="1"/>
</dbReference>
<keyword evidence="1" id="KW-0813">Transport</keyword>
<evidence type="ECO:0000256" key="1">
    <source>
        <dbReference type="ARBA" id="ARBA00022448"/>
    </source>
</evidence>
<evidence type="ECO:0000256" key="5">
    <source>
        <dbReference type="ARBA" id="ARBA00022683"/>
    </source>
</evidence>
<keyword evidence="2" id="KW-0597">Phosphoprotein</keyword>
<dbReference type="NCBIfam" id="TIGR01003">
    <property type="entry name" value="PTS_HPr_family"/>
    <property type="match status" value="1"/>
</dbReference>
<evidence type="ECO:0000256" key="2">
    <source>
        <dbReference type="ARBA" id="ARBA00022553"/>
    </source>
</evidence>
<dbReference type="GO" id="GO:0090563">
    <property type="term" value="F:protein-phosphocysteine-sugar phosphotransferase activity"/>
    <property type="evidence" value="ECO:0007669"/>
    <property type="project" value="TreeGrafter"/>
</dbReference>
<dbReference type="InterPro" id="IPR001020">
    <property type="entry name" value="PTS_HPr_His_P_site"/>
</dbReference>
<dbReference type="GO" id="GO:0005886">
    <property type="term" value="C:plasma membrane"/>
    <property type="evidence" value="ECO:0007669"/>
    <property type="project" value="TreeGrafter"/>
</dbReference>
<protein>
    <submittedName>
        <fullName evidence="7">HPr family phosphocarrier protein</fullName>
    </submittedName>
</protein>
<evidence type="ECO:0000313" key="8">
    <source>
        <dbReference type="Proteomes" id="UP000292187"/>
    </source>
</evidence>
<dbReference type="InterPro" id="IPR000032">
    <property type="entry name" value="HPr-like"/>
</dbReference>
<dbReference type="GO" id="GO:0009401">
    <property type="term" value="P:phosphoenolpyruvate-dependent sugar phosphotransferase system"/>
    <property type="evidence" value="ECO:0007669"/>
    <property type="project" value="UniProtKB-KW"/>
</dbReference>
<organism evidence="7 8">
    <name type="scientific">Escherichia albertii</name>
    <dbReference type="NCBI Taxonomy" id="208962"/>
    <lineage>
        <taxon>Bacteria</taxon>
        <taxon>Pseudomonadati</taxon>
        <taxon>Pseudomonadota</taxon>
        <taxon>Gammaproteobacteria</taxon>
        <taxon>Enterobacterales</taxon>
        <taxon>Enterobacteriaceae</taxon>
        <taxon>Escherichia</taxon>
    </lineage>
</organism>
<dbReference type="PROSITE" id="PS51350">
    <property type="entry name" value="PTS_HPR_DOM"/>
    <property type="match status" value="1"/>
</dbReference>
<sequence>MPTQISYTQDIILPNEHGLHARPATALVKLIKTFTSEIMISNLNGSGDNVNGRSMMKVVALGVKKGHCMRFTATGEDAQQAIETIAKEIENGLGE</sequence>
<keyword evidence="5" id="KW-0598">Phosphotransferase system</keyword>
<dbReference type="PANTHER" id="PTHR30181">
    <property type="entry name" value="MANNITOL PERMEASE IIC COMPONENT"/>
    <property type="match status" value="1"/>
</dbReference>
<gene>
    <name evidence="7" type="ORF">EYS06_11840</name>
</gene>
<dbReference type="CDD" id="cd00367">
    <property type="entry name" value="PTS-HPr_like"/>
    <property type="match status" value="1"/>
</dbReference>